<accession>A0ACA9R1R1</accession>
<reference evidence="1" key="1">
    <citation type="submission" date="2021-06" db="EMBL/GenBank/DDBJ databases">
        <authorList>
            <person name="Kallberg Y."/>
            <person name="Tangrot J."/>
            <person name="Rosling A."/>
        </authorList>
    </citation>
    <scope>NUCLEOTIDE SEQUENCE</scope>
    <source>
        <strain evidence="1">MA461A</strain>
    </source>
</reference>
<keyword evidence="2" id="KW-1185">Reference proteome</keyword>
<evidence type="ECO:0000313" key="1">
    <source>
        <dbReference type="EMBL" id="CAG8773425.1"/>
    </source>
</evidence>
<evidence type="ECO:0000313" key="2">
    <source>
        <dbReference type="Proteomes" id="UP000789920"/>
    </source>
</evidence>
<sequence length="53" mass="5776">HDVEAAAVSSPDSYDINIDEDPNKAHNVEAAANSSPDKTMTNYRDISVINDEE</sequence>
<feature type="non-terminal residue" evidence="1">
    <location>
        <position position="1"/>
    </location>
</feature>
<proteinExistence type="predicted"/>
<name>A0ACA9R1R1_9GLOM</name>
<protein>
    <submittedName>
        <fullName evidence="1">3015_t:CDS:1</fullName>
    </submittedName>
</protein>
<feature type="non-terminal residue" evidence="1">
    <location>
        <position position="53"/>
    </location>
</feature>
<dbReference type="Proteomes" id="UP000789920">
    <property type="component" value="Unassembled WGS sequence"/>
</dbReference>
<organism evidence="1 2">
    <name type="scientific">Racocetra persica</name>
    <dbReference type="NCBI Taxonomy" id="160502"/>
    <lineage>
        <taxon>Eukaryota</taxon>
        <taxon>Fungi</taxon>
        <taxon>Fungi incertae sedis</taxon>
        <taxon>Mucoromycota</taxon>
        <taxon>Glomeromycotina</taxon>
        <taxon>Glomeromycetes</taxon>
        <taxon>Diversisporales</taxon>
        <taxon>Gigasporaceae</taxon>
        <taxon>Racocetra</taxon>
    </lineage>
</organism>
<comment type="caution">
    <text evidence="1">The sequence shown here is derived from an EMBL/GenBank/DDBJ whole genome shotgun (WGS) entry which is preliminary data.</text>
</comment>
<dbReference type="EMBL" id="CAJVQC010041663">
    <property type="protein sequence ID" value="CAG8773425.1"/>
    <property type="molecule type" value="Genomic_DNA"/>
</dbReference>
<gene>
    <name evidence="1" type="ORF">RPERSI_LOCUS16680</name>
</gene>